<dbReference type="InterPro" id="IPR041698">
    <property type="entry name" value="Methyltransf_25"/>
</dbReference>
<protein>
    <submittedName>
        <fullName evidence="3">Methyltransferase domain-containing protein</fullName>
    </submittedName>
</protein>
<organism evidence="3 4">
    <name type="scientific">Leptolyngbya cf. ectocarpi LEGE 11479</name>
    <dbReference type="NCBI Taxonomy" id="1828722"/>
    <lineage>
        <taxon>Bacteria</taxon>
        <taxon>Bacillati</taxon>
        <taxon>Cyanobacteriota</taxon>
        <taxon>Cyanophyceae</taxon>
        <taxon>Leptolyngbyales</taxon>
        <taxon>Leptolyngbyaceae</taxon>
        <taxon>Leptolyngbya group</taxon>
        <taxon>Leptolyngbya</taxon>
    </lineage>
</organism>
<comment type="caution">
    <text evidence="3">The sequence shown here is derived from an EMBL/GenBank/DDBJ whole genome shotgun (WGS) entry which is preliminary data.</text>
</comment>
<keyword evidence="4" id="KW-1185">Reference proteome</keyword>
<dbReference type="RefSeq" id="WP_193994096.1">
    <property type="nucleotide sequence ID" value="NZ_JADEXP010000143.1"/>
</dbReference>
<reference evidence="3" key="1">
    <citation type="submission" date="2020-10" db="EMBL/GenBank/DDBJ databases">
        <authorList>
            <person name="Castelo-Branco R."/>
            <person name="Eusebio N."/>
            <person name="Adriana R."/>
            <person name="Vieira A."/>
            <person name="Brugerolle De Fraissinette N."/>
            <person name="Rezende De Castro R."/>
            <person name="Schneider M.P."/>
            <person name="Vasconcelos V."/>
            <person name="Leao P.N."/>
        </authorList>
    </citation>
    <scope>NUCLEOTIDE SEQUENCE</scope>
    <source>
        <strain evidence="3">LEGE 11479</strain>
    </source>
</reference>
<dbReference type="Gene3D" id="3.40.50.150">
    <property type="entry name" value="Vaccinia Virus protein VP39"/>
    <property type="match status" value="1"/>
</dbReference>
<feature type="domain" description="Methyltransferase" evidence="2">
    <location>
        <begin position="42"/>
        <end position="136"/>
    </location>
</feature>
<dbReference type="GO" id="GO:0032259">
    <property type="term" value="P:methylation"/>
    <property type="evidence" value="ECO:0007669"/>
    <property type="project" value="UniProtKB-KW"/>
</dbReference>
<dbReference type="EMBL" id="JADEXP010000143">
    <property type="protein sequence ID" value="MBE9068147.1"/>
    <property type="molecule type" value="Genomic_DNA"/>
</dbReference>
<dbReference type="Pfam" id="PF13649">
    <property type="entry name" value="Methyltransf_25"/>
    <property type="match status" value="1"/>
</dbReference>
<evidence type="ECO:0000313" key="4">
    <source>
        <dbReference type="Proteomes" id="UP000615026"/>
    </source>
</evidence>
<dbReference type="Gene3D" id="2.20.25.110">
    <property type="entry name" value="S-adenosyl-L-methionine-dependent methyltransferases"/>
    <property type="match status" value="1"/>
</dbReference>
<keyword evidence="3" id="KW-0489">Methyltransferase</keyword>
<dbReference type="InterPro" id="IPR029063">
    <property type="entry name" value="SAM-dependent_MTases_sf"/>
</dbReference>
<accession>A0A928ZVB2</accession>
<evidence type="ECO:0000256" key="1">
    <source>
        <dbReference type="ARBA" id="ARBA00022679"/>
    </source>
</evidence>
<dbReference type="Proteomes" id="UP000615026">
    <property type="component" value="Unassembled WGS sequence"/>
</dbReference>
<dbReference type="CDD" id="cd02440">
    <property type="entry name" value="AdoMet_MTases"/>
    <property type="match status" value="1"/>
</dbReference>
<gene>
    <name evidence="3" type="ORF">IQ260_15955</name>
</gene>
<dbReference type="SUPFAM" id="SSF53335">
    <property type="entry name" value="S-adenosyl-L-methionine-dependent methyltransferases"/>
    <property type="match status" value="1"/>
</dbReference>
<dbReference type="AlphaFoldDB" id="A0A928ZVB2"/>
<keyword evidence="1" id="KW-0808">Transferase</keyword>
<proteinExistence type="predicted"/>
<name>A0A928ZVB2_LEPEC</name>
<sequence>MTDYYKEDLAYIHDVGYSDYACQTTAGILSILRQNKINDGLIVDLGCGSGLSALEFVKAGYRVLGIDISHAMIGLARARVPSANFRVASLFKTDIPLCQVVTAIGECLNYLFDSDNNQKLLFQLFKRIHQALSPGGVFIFDMAEPGQVNPNQQQHFNEGHDWLVLVEKEENLKQATLTRRIITLRKVGAYYRRDEEVHHVRLYHSTDIAHKLRQVGFTVQTMRSYGKYQLPKAHVAFIARKAIH</sequence>
<evidence type="ECO:0000259" key="2">
    <source>
        <dbReference type="Pfam" id="PF13649"/>
    </source>
</evidence>
<dbReference type="PANTHER" id="PTHR43861">
    <property type="entry name" value="TRANS-ACONITATE 2-METHYLTRANSFERASE-RELATED"/>
    <property type="match status" value="1"/>
</dbReference>
<dbReference type="GO" id="GO:0008168">
    <property type="term" value="F:methyltransferase activity"/>
    <property type="evidence" value="ECO:0007669"/>
    <property type="project" value="UniProtKB-KW"/>
</dbReference>
<evidence type="ECO:0000313" key="3">
    <source>
        <dbReference type="EMBL" id="MBE9068147.1"/>
    </source>
</evidence>